<evidence type="ECO:0000259" key="2">
    <source>
        <dbReference type="Pfam" id="PF00582"/>
    </source>
</evidence>
<dbReference type="InterPro" id="IPR014729">
    <property type="entry name" value="Rossmann-like_a/b/a_fold"/>
</dbReference>
<dbReference type="Gene3D" id="3.40.50.620">
    <property type="entry name" value="HUPs"/>
    <property type="match status" value="2"/>
</dbReference>
<dbReference type="Pfam" id="PF00582">
    <property type="entry name" value="Usp"/>
    <property type="match status" value="2"/>
</dbReference>
<keyword evidence="4" id="KW-1185">Reference proteome</keyword>
<feature type="domain" description="UspA" evidence="2">
    <location>
        <begin position="160"/>
        <end position="292"/>
    </location>
</feature>
<protein>
    <submittedName>
        <fullName evidence="3">Universal stress protein family</fullName>
    </submittedName>
</protein>
<evidence type="ECO:0000313" key="3">
    <source>
        <dbReference type="EMBL" id="NVN48336.1"/>
    </source>
</evidence>
<gene>
    <name evidence="3" type="ORF">HLY00_3560</name>
</gene>
<dbReference type="PANTHER" id="PTHR43010">
    <property type="entry name" value="UNIVERSAL STRESS PROTEIN SLR1230"/>
    <property type="match status" value="1"/>
</dbReference>
<dbReference type="InterPro" id="IPR006015">
    <property type="entry name" value="Universal_stress_UspA"/>
</dbReference>
<name>A0A850PKT6_9MYCO</name>
<dbReference type="CDD" id="cd23944">
    <property type="entry name" value="USP_Rv2623_repeat1"/>
    <property type="match status" value="1"/>
</dbReference>
<dbReference type="AlphaFoldDB" id="A0A850PKT6"/>
<dbReference type="Proteomes" id="UP000570517">
    <property type="component" value="Unassembled WGS sequence"/>
</dbReference>
<organism evidence="3 4">
    <name type="scientific">Mycolicibacterium hippocampi</name>
    <dbReference type="NCBI Taxonomy" id="659824"/>
    <lineage>
        <taxon>Bacteria</taxon>
        <taxon>Bacillati</taxon>
        <taxon>Actinomycetota</taxon>
        <taxon>Actinomycetes</taxon>
        <taxon>Mycobacteriales</taxon>
        <taxon>Mycobacteriaceae</taxon>
        <taxon>Mycolicibacterium</taxon>
    </lineage>
</organism>
<comment type="similarity">
    <text evidence="1">Belongs to the universal stress protein A family.</text>
</comment>
<dbReference type="InterPro" id="IPR051688">
    <property type="entry name" value="USP_A"/>
</dbReference>
<dbReference type="SUPFAM" id="SSF52402">
    <property type="entry name" value="Adenine nucleotide alpha hydrolases-like"/>
    <property type="match status" value="2"/>
</dbReference>
<evidence type="ECO:0000313" key="4">
    <source>
        <dbReference type="Proteomes" id="UP000570517"/>
    </source>
</evidence>
<dbReference type="InterPro" id="IPR006016">
    <property type="entry name" value="UspA"/>
</dbReference>
<comment type="caution">
    <text evidence="3">The sequence shown here is derived from an EMBL/GenBank/DDBJ whole genome shotgun (WGS) entry which is preliminary data.</text>
</comment>
<evidence type="ECO:0000256" key="1">
    <source>
        <dbReference type="ARBA" id="ARBA00008791"/>
    </source>
</evidence>
<dbReference type="PANTHER" id="PTHR43010:SF1">
    <property type="entry name" value="USPA DOMAIN-CONTAINING PROTEIN"/>
    <property type="match status" value="1"/>
</dbReference>
<dbReference type="EMBL" id="JABFYL010000003">
    <property type="protein sequence ID" value="NVN48336.1"/>
    <property type="molecule type" value="Genomic_DNA"/>
</dbReference>
<proteinExistence type="inferred from homology"/>
<sequence>MSEHAKKYGLLVGVDGSAESDSAVRWAAQEAALRGMPVTLMHVVTPILVSWPHGPAQANITEWQEDNARRAIAHAEKVVHTSIGDAELPEVHTEVRYAGSVGSLVDATEDSWMVVVGNSGLGAVGRAVLGSVSGGLVHHAHCPVTVVHGADAQPPKPNSPILVGIDGSPASEAATALAFDEASRRGVDLVALHAWSDVGVLPALGMDWRQYEDLGHEALAERLAGWHERYPDVQVRRRIVCDQPARWLIDESDKAQMVIVGSRGRGGFTAMMLGSVSSAVARDAKVPVIVVRA</sequence>
<feature type="domain" description="UspA" evidence="2">
    <location>
        <begin position="11"/>
        <end position="148"/>
    </location>
</feature>
<dbReference type="PRINTS" id="PR01438">
    <property type="entry name" value="UNVRSLSTRESS"/>
</dbReference>
<reference evidence="3 4" key="1">
    <citation type="submission" date="2020-05" db="EMBL/GenBank/DDBJ databases">
        <title>Draft genome sequence of Mycobacterium hippocampi DL, isolated from European seabass, Dicentrarchus labrax, reared in fish farms.</title>
        <authorList>
            <person name="Stathopoulou P."/>
            <person name="Asimakis E."/>
            <person name="Tzokas K."/>
            <person name="Batargias C."/>
            <person name="Tsiamis G."/>
        </authorList>
    </citation>
    <scope>NUCLEOTIDE SEQUENCE [LARGE SCALE GENOMIC DNA]</scope>
    <source>
        <strain evidence="3 4">DL</strain>
    </source>
</reference>
<dbReference type="RefSeq" id="WP_178356808.1">
    <property type="nucleotide sequence ID" value="NZ_JABFYL010000003.1"/>
</dbReference>
<accession>A0A850PKT6</accession>